<dbReference type="InterPro" id="IPR001055">
    <property type="entry name" value="Adrenodoxin-like"/>
</dbReference>
<dbReference type="CDD" id="cd00207">
    <property type="entry name" value="fer2"/>
    <property type="match status" value="1"/>
</dbReference>
<dbReference type="PROSITE" id="PS51085">
    <property type="entry name" value="2FE2S_FER_2"/>
    <property type="match status" value="1"/>
</dbReference>
<comment type="cofactor">
    <cofactor evidence="6">
        <name>[2Fe-2S] cluster</name>
        <dbReference type="ChEBI" id="CHEBI:190135"/>
    </cofactor>
</comment>
<evidence type="ECO:0000256" key="6">
    <source>
        <dbReference type="ARBA" id="ARBA00034078"/>
    </source>
</evidence>
<keyword evidence="5" id="KW-0411">Iron-sulfur</keyword>
<gene>
    <name evidence="8" type="ORF">G7Y85_04215</name>
</gene>
<dbReference type="Gene3D" id="3.10.20.30">
    <property type="match status" value="1"/>
</dbReference>
<dbReference type="InterPro" id="IPR001041">
    <property type="entry name" value="2Fe-2S_ferredoxin-type"/>
</dbReference>
<dbReference type="EMBL" id="JAAMOW010000002">
    <property type="protein sequence ID" value="NGY03957.1"/>
    <property type="molecule type" value="Genomic_DNA"/>
</dbReference>
<dbReference type="SUPFAM" id="SSF54292">
    <property type="entry name" value="2Fe-2S ferredoxin-like"/>
    <property type="match status" value="1"/>
</dbReference>
<feature type="domain" description="2Fe-2S ferredoxin-type" evidence="7">
    <location>
        <begin position="2"/>
        <end position="106"/>
    </location>
</feature>
<accession>A0A6M2BPG4</accession>
<dbReference type="GO" id="GO:0051537">
    <property type="term" value="F:2 iron, 2 sulfur cluster binding"/>
    <property type="evidence" value="ECO:0007669"/>
    <property type="project" value="UniProtKB-KW"/>
</dbReference>
<dbReference type="Proteomes" id="UP000472676">
    <property type="component" value="Unassembled WGS sequence"/>
</dbReference>
<evidence type="ECO:0000256" key="3">
    <source>
        <dbReference type="ARBA" id="ARBA00022723"/>
    </source>
</evidence>
<reference evidence="8 9" key="1">
    <citation type="journal article" date="2014" name="Int. J. Syst. Evol. Microbiol.">
        <title>Solimonas terrae sp. nov., isolated from soil.</title>
        <authorList>
            <person name="Kim S.J."/>
            <person name="Moon J.Y."/>
            <person name="Weon H.Y."/>
            <person name="Ahn J.H."/>
            <person name="Chen W.M."/>
            <person name="Kwon S.W."/>
        </authorList>
    </citation>
    <scope>NUCLEOTIDE SEQUENCE [LARGE SCALE GENOMIC DNA]</scope>
    <source>
        <strain evidence="8 9">KIS83-12</strain>
    </source>
</reference>
<dbReference type="InterPro" id="IPR012675">
    <property type="entry name" value="Beta-grasp_dom_sf"/>
</dbReference>
<comment type="caution">
    <text evidence="8">The sequence shown here is derived from an EMBL/GenBank/DDBJ whole genome shotgun (WGS) entry which is preliminary data.</text>
</comment>
<dbReference type="PANTHER" id="PTHR23426">
    <property type="entry name" value="FERREDOXIN/ADRENODOXIN"/>
    <property type="match status" value="1"/>
</dbReference>
<organism evidence="8 9">
    <name type="scientific">Solimonas terrae</name>
    <dbReference type="NCBI Taxonomy" id="1396819"/>
    <lineage>
        <taxon>Bacteria</taxon>
        <taxon>Pseudomonadati</taxon>
        <taxon>Pseudomonadota</taxon>
        <taxon>Gammaproteobacteria</taxon>
        <taxon>Nevskiales</taxon>
        <taxon>Nevskiaceae</taxon>
        <taxon>Solimonas</taxon>
    </lineage>
</organism>
<keyword evidence="2" id="KW-0001">2Fe-2S</keyword>
<dbReference type="AlphaFoldDB" id="A0A6M2BPG4"/>
<dbReference type="Pfam" id="PF00111">
    <property type="entry name" value="Fer2"/>
    <property type="match status" value="1"/>
</dbReference>
<dbReference type="PANTHER" id="PTHR23426:SF65">
    <property type="entry name" value="FERREDOXIN-2, MITOCHONDRIAL"/>
    <property type="match status" value="1"/>
</dbReference>
<comment type="similarity">
    <text evidence="1">Belongs to the adrenodoxin/putidaredoxin family.</text>
</comment>
<keyword evidence="4" id="KW-0408">Iron</keyword>
<dbReference type="PRINTS" id="PR00355">
    <property type="entry name" value="ADRENODOXIN"/>
</dbReference>
<evidence type="ECO:0000256" key="5">
    <source>
        <dbReference type="ARBA" id="ARBA00023014"/>
    </source>
</evidence>
<proteinExistence type="inferred from homology"/>
<dbReference type="GO" id="GO:0009055">
    <property type="term" value="F:electron transfer activity"/>
    <property type="evidence" value="ECO:0007669"/>
    <property type="project" value="TreeGrafter"/>
</dbReference>
<sequence>MPKIVFIEHNGKEHVVDATVGKSIMQTALDHSVPGILGDCGGECSCGTCHCYVADPAWQQRLPPIAENEEVMLEGTLHTEANSRLGCQLKVTEEFDGLVLRLPHSQVL</sequence>
<dbReference type="RefSeq" id="WP_166252284.1">
    <property type="nucleotide sequence ID" value="NZ_JAAMOW010000002.1"/>
</dbReference>
<evidence type="ECO:0000256" key="1">
    <source>
        <dbReference type="ARBA" id="ARBA00010914"/>
    </source>
</evidence>
<name>A0A6M2BPG4_9GAMM</name>
<evidence type="ECO:0000313" key="9">
    <source>
        <dbReference type="Proteomes" id="UP000472676"/>
    </source>
</evidence>
<dbReference type="GO" id="GO:0140647">
    <property type="term" value="P:P450-containing electron transport chain"/>
    <property type="evidence" value="ECO:0007669"/>
    <property type="project" value="InterPro"/>
</dbReference>
<evidence type="ECO:0000313" key="8">
    <source>
        <dbReference type="EMBL" id="NGY03957.1"/>
    </source>
</evidence>
<dbReference type="GO" id="GO:0046872">
    <property type="term" value="F:metal ion binding"/>
    <property type="evidence" value="ECO:0007669"/>
    <property type="project" value="UniProtKB-KW"/>
</dbReference>
<evidence type="ECO:0000256" key="4">
    <source>
        <dbReference type="ARBA" id="ARBA00023004"/>
    </source>
</evidence>
<evidence type="ECO:0000259" key="7">
    <source>
        <dbReference type="PROSITE" id="PS51085"/>
    </source>
</evidence>
<keyword evidence="9" id="KW-1185">Reference proteome</keyword>
<evidence type="ECO:0000256" key="2">
    <source>
        <dbReference type="ARBA" id="ARBA00022714"/>
    </source>
</evidence>
<dbReference type="InterPro" id="IPR036010">
    <property type="entry name" value="2Fe-2S_ferredoxin-like_sf"/>
</dbReference>
<keyword evidence="3" id="KW-0479">Metal-binding</keyword>
<dbReference type="GO" id="GO:0005829">
    <property type="term" value="C:cytosol"/>
    <property type="evidence" value="ECO:0007669"/>
    <property type="project" value="TreeGrafter"/>
</dbReference>
<protein>
    <submittedName>
        <fullName evidence="8">2Fe-2S iron-sulfur cluster binding domain-containing protein</fullName>
    </submittedName>
</protein>